<dbReference type="Proteomes" id="UP000518752">
    <property type="component" value="Unassembled WGS sequence"/>
</dbReference>
<keyword evidence="3" id="KW-1185">Reference proteome</keyword>
<accession>A0A8H5I0L2</accession>
<proteinExistence type="predicted"/>
<sequence length="95" mass="10019">MQFFAFAALVAFFSASSVTAIDRRIEVETLSVFCDTWESACAVQAGGTTNLAAFCEPGFQGNGTANVFCVSTINGVTTDYTQMVIDALNATRGSL</sequence>
<comment type="caution">
    <text evidence="2">The sequence shown here is derived from an EMBL/GenBank/DDBJ whole genome shotgun (WGS) entry which is preliminary data.</text>
</comment>
<protein>
    <submittedName>
        <fullName evidence="2">Uncharacterized protein</fullName>
    </submittedName>
</protein>
<name>A0A8H5I0L2_9AGAR</name>
<dbReference type="EMBL" id="JAACJN010000003">
    <property type="protein sequence ID" value="KAF5393059.1"/>
    <property type="molecule type" value="Genomic_DNA"/>
</dbReference>
<evidence type="ECO:0000256" key="1">
    <source>
        <dbReference type="SAM" id="SignalP"/>
    </source>
</evidence>
<organism evidence="2 3">
    <name type="scientific">Collybiopsis confluens</name>
    <dbReference type="NCBI Taxonomy" id="2823264"/>
    <lineage>
        <taxon>Eukaryota</taxon>
        <taxon>Fungi</taxon>
        <taxon>Dikarya</taxon>
        <taxon>Basidiomycota</taxon>
        <taxon>Agaricomycotina</taxon>
        <taxon>Agaricomycetes</taxon>
        <taxon>Agaricomycetidae</taxon>
        <taxon>Agaricales</taxon>
        <taxon>Marasmiineae</taxon>
        <taxon>Omphalotaceae</taxon>
        <taxon>Collybiopsis</taxon>
    </lineage>
</organism>
<feature type="chain" id="PRO_5034818353" evidence="1">
    <location>
        <begin position="21"/>
        <end position="95"/>
    </location>
</feature>
<reference evidence="2 3" key="1">
    <citation type="journal article" date="2020" name="ISME J.">
        <title>Uncovering the hidden diversity of litter-decomposition mechanisms in mushroom-forming fungi.</title>
        <authorList>
            <person name="Floudas D."/>
            <person name="Bentzer J."/>
            <person name="Ahren D."/>
            <person name="Johansson T."/>
            <person name="Persson P."/>
            <person name="Tunlid A."/>
        </authorList>
    </citation>
    <scope>NUCLEOTIDE SEQUENCE [LARGE SCALE GENOMIC DNA]</scope>
    <source>
        <strain evidence="2 3">CBS 406.79</strain>
    </source>
</reference>
<evidence type="ECO:0000313" key="3">
    <source>
        <dbReference type="Proteomes" id="UP000518752"/>
    </source>
</evidence>
<keyword evidence="1" id="KW-0732">Signal</keyword>
<feature type="signal peptide" evidence="1">
    <location>
        <begin position="1"/>
        <end position="20"/>
    </location>
</feature>
<gene>
    <name evidence="2" type="ORF">D9757_001114</name>
</gene>
<dbReference type="OrthoDB" id="2876028at2759"/>
<dbReference type="AlphaFoldDB" id="A0A8H5I0L2"/>
<evidence type="ECO:0000313" key="2">
    <source>
        <dbReference type="EMBL" id="KAF5393059.1"/>
    </source>
</evidence>